<evidence type="ECO:0000256" key="1">
    <source>
        <dbReference type="ARBA" id="ARBA00022741"/>
    </source>
</evidence>
<evidence type="ECO:0000256" key="3">
    <source>
        <dbReference type="ARBA" id="ARBA00022857"/>
    </source>
</evidence>
<feature type="binding site" evidence="6">
    <location>
        <position position="228"/>
    </location>
    <ligand>
        <name>(6S)-NADPHX</name>
        <dbReference type="ChEBI" id="CHEBI:64076"/>
    </ligand>
</feature>
<dbReference type="InterPro" id="IPR000631">
    <property type="entry name" value="CARKD"/>
</dbReference>
<comment type="catalytic activity">
    <reaction evidence="6">
        <text>(6S)-NADHX + ADP = AMP + phosphate + NADH + H(+)</text>
        <dbReference type="Rhea" id="RHEA:32223"/>
        <dbReference type="ChEBI" id="CHEBI:15378"/>
        <dbReference type="ChEBI" id="CHEBI:43474"/>
        <dbReference type="ChEBI" id="CHEBI:57945"/>
        <dbReference type="ChEBI" id="CHEBI:64074"/>
        <dbReference type="ChEBI" id="CHEBI:456215"/>
        <dbReference type="ChEBI" id="CHEBI:456216"/>
        <dbReference type="EC" id="4.2.1.136"/>
    </reaction>
</comment>
<accession>A0A1H4AN36</accession>
<protein>
    <recommendedName>
        <fullName evidence="6">ADP-dependent (S)-NAD(P)H-hydrate dehydratase</fullName>
        <ecNumber evidence="6">4.2.1.136</ecNumber>
    </recommendedName>
    <alternativeName>
        <fullName evidence="6">ADP-dependent NAD(P)HX dehydratase</fullName>
    </alternativeName>
</protein>
<evidence type="ECO:0000313" key="8">
    <source>
        <dbReference type="EMBL" id="SEA37157.1"/>
    </source>
</evidence>
<dbReference type="SUPFAM" id="SSF53613">
    <property type="entry name" value="Ribokinase-like"/>
    <property type="match status" value="1"/>
</dbReference>
<keyword evidence="8" id="KW-0808">Transferase</keyword>
<dbReference type="AlphaFoldDB" id="A0A1H4AN36"/>
<keyword evidence="9" id="KW-1185">Reference proteome</keyword>
<dbReference type="RefSeq" id="WP_092564271.1">
    <property type="nucleotide sequence ID" value="NZ_FNQV01000008.1"/>
</dbReference>
<evidence type="ECO:0000256" key="6">
    <source>
        <dbReference type="HAMAP-Rule" id="MF_01965"/>
    </source>
</evidence>
<comment type="subunit">
    <text evidence="6">Homotetramer.</text>
</comment>
<keyword evidence="1 6" id="KW-0547">Nucleotide-binding</keyword>
<gene>
    <name evidence="6" type="primary">nnrD</name>
    <name evidence="8" type="ORF">SAMN02910418_01445</name>
</gene>
<evidence type="ECO:0000256" key="5">
    <source>
        <dbReference type="ARBA" id="ARBA00023239"/>
    </source>
</evidence>
<feature type="binding site" evidence="6">
    <location>
        <position position="114"/>
    </location>
    <ligand>
        <name>(6S)-NADPHX</name>
        <dbReference type="ChEBI" id="CHEBI:64076"/>
    </ligand>
</feature>
<dbReference type="GO" id="GO:0016301">
    <property type="term" value="F:kinase activity"/>
    <property type="evidence" value="ECO:0007669"/>
    <property type="project" value="UniProtKB-KW"/>
</dbReference>
<dbReference type="PROSITE" id="PS51383">
    <property type="entry name" value="YJEF_C_3"/>
    <property type="match status" value="1"/>
</dbReference>
<dbReference type="CDD" id="cd01171">
    <property type="entry name" value="YXKO-related"/>
    <property type="match status" value="1"/>
</dbReference>
<keyword evidence="8" id="KW-0418">Kinase</keyword>
<proteinExistence type="inferred from homology"/>
<dbReference type="GO" id="GO:0052855">
    <property type="term" value="F:ADP-dependent NAD(P)H-hydrate dehydratase activity"/>
    <property type="evidence" value="ECO:0007669"/>
    <property type="project" value="UniProtKB-UniRule"/>
</dbReference>
<feature type="binding site" evidence="6">
    <location>
        <position position="42"/>
    </location>
    <ligand>
        <name>(6S)-NADPHX</name>
        <dbReference type="ChEBI" id="CHEBI:64076"/>
    </ligand>
</feature>
<evidence type="ECO:0000259" key="7">
    <source>
        <dbReference type="PROSITE" id="PS51383"/>
    </source>
</evidence>
<evidence type="ECO:0000256" key="2">
    <source>
        <dbReference type="ARBA" id="ARBA00022840"/>
    </source>
</evidence>
<dbReference type="GO" id="GO:0046496">
    <property type="term" value="P:nicotinamide nucleotide metabolic process"/>
    <property type="evidence" value="ECO:0007669"/>
    <property type="project" value="UniProtKB-UniRule"/>
</dbReference>
<evidence type="ECO:0000313" key="9">
    <source>
        <dbReference type="Proteomes" id="UP000199288"/>
    </source>
</evidence>
<dbReference type="HAMAP" id="MF_01965">
    <property type="entry name" value="NADHX_dehydratase"/>
    <property type="match status" value="1"/>
</dbReference>
<sequence>MPESIAVTPHLLRDWPLPEPSGSKAARGQALVIGGSRATAGATKLAGLSALRVGAGRLSIGLAESVAPILAIDLPECGAFGLAEDKQGSVTGLQAKSVLASELDRADVILVGPGLDTPDGAKRLVELVARETDVTVVLDAFALGVLPDVAQRARDALNGRLVLTPNAGELARILDAETIEEDELPEAVTTAAKQYGATVSAQGFVGIGSELWQLTTGDTGLGTSGSGDVLAGAITGLRARGAALDQAAVWATHVHAAAGDSLSARVGRIGFLASELLGRLPQELQILQGD</sequence>
<evidence type="ECO:0000256" key="4">
    <source>
        <dbReference type="ARBA" id="ARBA00023027"/>
    </source>
</evidence>
<dbReference type="EMBL" id="FNQV01000008">
    <property type="protein sequence ID" value="SEA37157.1"/>
    <property type="molecule type" value="Genomic_DNA"/>
</dbReference>
<dbReference type="NCBIfam" id="TIGR00196">
    <property type="entry name" value="yjeF_cterm"/>
    <property type="match status" value="1"/>
</dbReference>
<dbReference type="GO" id="GO:0110051">
    <property type="term" value="P:metabolite repair"/>
    <property type="evidence" value="ECO:0007669"/>
    <property type="project" value="TreeGrafter"/>
</dbReference>
<comment type="similarity">
    <text evidence="6">Belongs to the NnrD/CARKD family.</text>
</comment>
<keyword evidence="3 6" id="KW-0521">NADP</keyword>
<organism evidence="8 9">
    <name type="scientific">Bowdeniella nasicola</name>
    <dbReference type="NCBI Taxonomy" id="208480"/>
    <lineage>
        <taxon>Bacteria</taxon>
        <taxon>Bacillati</taxon>
        <taxon>Actinomycetota</taxon>
        <taxon>Actinomycetes</taxon>
        <taxon>Actinomycetales</taxon>
        <taxon>Actinomycetaceae</taxon>
        <taxon>Bowdeniella</taxon>
    </lineage>
</organism>
<reference evidence="9" key="1">
    <citation type="submission" date="2016-10" db="EMBL/GenBank/DDBJ databases">
        <authorList>
            <person name="Varghese N."/>
            <person name="Submissions S."/>
        </authorList>
    </citation>
    <scope>NUCLEOTIDE SEQUENCE [LARGE SCALE GENOMIC DNA]</scope>
    <source>
        <strain evidence="9">KPR-1</strain>
    </source>
</reference>
<dbReference type="PANTHER" id="PTHR12592:SF0">
    <property type="entry name" value="ATP-DEPENDENT (S)-NAD(P)H-HYDRATE DEHYDRATASE"/>
    <property type="match status" value="1"/>
</dbReference>
<comment type="function">
    <text evidence="6">Catalyzes the dehydration of the S-form of NAD(P)HX at the expense of ADP, which is converted to AMP. Together with NAD(P)HX epimerase, which catalyzes the epimerization of the S- and R-forms, the enzyme allows the repair of both epimers of NAD(P)HX, a damaged form of NAD(P)H that is a result of enzymatic or heat-dependent hydration.</text>
</comment>
<dbReference type="Pfam" id="PF01256">
    <property type="entry name" value="Carb_kinase"/>
    <property type="match status" value="1"/>
</dbReference>
<keyword evidence="2 6" id="KW-0067">ATP-binding</keyword>
<feature type="domain" description="YjeF C-terminal" evidence="7">
    <location>
        <begin position="7"/>
        <end position="287"/>
    </location>
</feature>
<keyword evidence="5 6" id="KW-0456">Lyase</keyword>
<keyword evidence="4 6" id="KW-0520">NAD</keyword>
<dbReference type="OrthoDB" id="9806925at2"/>
<dbReference type="GO" id="GO:0005524">
    <property type="term" value="F:ATP binding"/>
    <property type="evidence" value="ECO:0007669"/>
    <property type="project" value="UniProtKB-KW"/>
</dbReference>
<dbReference type="Gene3D" id="3.40.1190.20">
    <property type="match status" value="1"/>
</dbReference>
<name>A0A1H4AN36_9ACTO</name>
<comment type="caution">
    <text evidence="6">Lacks conserved residue(s) required for the propagation of feature annotation.</text>
</comment>
<comment type="catalytic activity">
    <reaction evidence="6">
        <text>(6S)-NADPHX + ADP = AMP + phosphate + NADPH + H(+)</text>
        <dbReference type="Rhea" id="RHEA:32235"/>
        <dbReference type="ChEBI" id="CHEBI:15378"/>
        <dbReference type="ChEBI" id="CHEBI:43474"/>
        <dbReference type="ChEBI" id="CHEBI:57783"/>
        <dbReference type="ChEBI" id="CHEBI:64076"/>
        <dbReference type="ChEBI" id="CHEBI:456215"/>
        <dbReference type="ChEBI" id="CHEBI:456216"/>
        <dbReference type="EC" id="4.2.1.136"/>
    </reaction>
</comment>
<dbReference type="Proteomes" id="UP000199288">
    <property type="component" value="Unassembled WGS sequence"/>
</dbReference>
<dbReference type="PANTHER" id="PTHR12592">
    <property type="entry name" value="ATP-DEPENDENT (S)-NAD(P)H-HYDRATE DEHYDRATASE FAMILY MEMBER"/>
    <property type="match status" value="1"/>
</dbReference>
<feature type="binding site" evidence="6">
    <location>
        <position position="227"/>
    </location>
    <ligand>
        <name>AMP</name>
        <dbReference type="ChEBI" id="CHEBI:456215"/>
    </ligand>
</feature>
<dbReference type="EC" id="4.2.1.136" evidence="6"/>
<dbReference type="GO" id="GO:0052856">
    <property type="term" value="F:NAD(P)HX epimerase activity"/>
    <property type="evidence" value="ECO:0007669"/>
    <property type="project" value="TreeGrafter"/>
</dbReference>
<comment type="cofactor">
    <cofactor evidence="6">
        <name>Mg(2+)</name>
        <dbReference type="ChEBI" id="CHEBI:18420"/>
    </cofactor>
</comment>
<dbReference type="InterPro" id="IPR029056">
    <property type="entry name" value="Ribokinase-like"/>
</dbReference>